<protein>
    <submittedName>
        <fullName evidence="1">Uncharacterized protein</fullName>
    </submittedName>
</protein>
<proteinExistence type="predicted"/>
<keyword evidence="2" id="KW-1185">Reference proteome</keyword>
<sequence length="56" mass="6780">MSNDISFESSHRDEFKNIFFEFCRYILTNIQRFENLWGGVPYPENDGREGEKMIDR</sequence>
<dbReference type="Proteomes" id="UP001497535">
    <property type="component" value="Unassembled WGS sequence"/>
</dbReference>
<reference evidence="1" key="1">
    <citation type="submission" date="2023-11" db="EMBL/GenBank/DDBJ databases">
        <authorList>
            <person name="Poullet M."/>
        </authorList>
    </citation>
    <scope>NUCLEOTIDE SEQUENCE</scope>
    <source>
        <strain evidence="1">E1834</strain>
    </source>
</reference>
<name>A0ACB0Y646_MELEN</name>
<organism evidence="1 2">
    <name type="scientific">Meloidogyne enterolobii</name>
    <name type="common">Root-knot nematode worm</name>
    <name type="synonym">Meloidogyne mayaguensis</name>
    <dbReference type="NCBI Taxonomy" id="390850"/>
    <lineage>
        <taxon>Eukaryota</taxon>
        <taxon>Metazoa</taxon>
        <taxon>Ecdysozoa</taxon>
        <taxon>Nematoda</taxon>
        <taxon>Chromadorea</taxon>
        <taxon>Rhabditida</taxon>
        <taxon>Tylenchina</taxon>
        <taxon>Tylenchomorpha</taxon>
        <taxon>Tylenchoidea</taxon>
        <taxon>Meloidogynidae</taxon>
        <taxon>Meloidogyninae</taxon>
        <taxon>Meloidogyne</taxon>
    </lineage>
</organism>
<comment type="caution">
    <text evidence="1">The sequence shown here is derived from an EMBL/GenBank/DDBJ whole genome shotgun (WGS) entry which is preliminary data.</text>
</comment>
<dbReference type="EMBL" id="CAVMJV010000006">
    <property type="protein sequence ID" value="CAK5032638.1"/>
    <property type="molecule type" value="Genomic_DNA"/>
</dbReference>
<gene>
    <name evidence="1" type="ORF">MENTE1834_LOCUS7899</name>
</gene>
<accession>A0ACB0Y646</accession>
<evidence type="ECO:0000313" key="1">
    <source>
        <dbReference type="EMBL" id="CAK5032638.1"/>
    </source>
</evidence>
<evidence type="ECO:0000313" key="2">
    <source>
        <dbReference type="Proteomes" id="UP001497535"/>
    </source>
</evidence>